<evidence type="ECO:0000256" key="12">
    <source>
        <dbReference type="ARBA" id="ARBA00022840"/>
    </source>
</evidence>
<comment type="catalytic activity">
    <reaction evidence="1 14">
        <text>adenosylcob(III)inamide + ATP = adenosylcob(III)inamide phosphate + ADP + H(+)</text>
        <dbReference type="Rhea" id="RHEA:15769"/>
        <dbReference type="ChEBI" id="CHEBI:2480"/>
        <dbReference type="ChEBI" id="CHEBI:15378"/>
        <dbReference type="ChEBI" id="CHEBI:30616"/>
        <dbReference type="ChEBI" id="CHEBI:58502"/>
        <dbReference type="ChEBI" id="CHEBI:456216"/>
        <dbReference type="EC" id="2.7.1.156"/>
    </reaction>
</comment>
<dbReference type="GO" id="GO:0008820">
    <property type="term" value="F:cobinamide phosphate guanylyltransferase activity"/>
    <property type="evidence" value="ECO:0007669"/>
    <property type="project" value="UniProtKB-UniRule"/>
</dbReference>
<dbReference type="GO" id="GO:0043752">
    <property type="term" value="F:adenosylcobinamide kinase activity"/>
    <property type="evidence" value="ECO:0007669"/>
    <property type="project" value="UniProtKB-EC"/>
</dbReference>
<accession>A0A323V0K8</accession>
<feature type="binding site" evidence="16">
    <location>
        <position position="61"/>
    </location>
    <ligand>
        <name>GTP</name>
        <dbReference type="ChEBI" id="CHEBI:37565"/>
    </ligand>
</feature>
<keyword evidence="8 14" id="KW-0169">Cobalamin biosynthesis</keyword>
<comment type="function">
    <text evidence="4 14">Catalyzes ATP-dependent phosphorylation of adenosylcobinamide and addition of GMP to adenosylcobinamide phosphate.</text>
</comment>
<dbReference type="Pfam" id="PF02283">
    <property type="entry name" value="CobU"/>
    <property type="match status" value="1"/>
</dbReference>
<gene>
    <name evidence="17" type="ORF">DNK49_02965</name>
</gene>
<feature type="binding site" evidence="16">
    <location>
        <begin position="33"/>
        <end position="35"/>
    </location>
    <ligand>
        <name>GTP</name>
        <dbReference type="ChEBI" id="CHEBI:37565"/>
    </ligand>
</feature>
<keyword evidence="17" id="KW-0548">Nucleotidyltransferase</keyword>
<evidence type="ECO:0000256" key="14">
    <source>
        <dbReference type="PIRNR" id="PIRNR006135"/>
    </source>
</evidence>
<name>A0A323V0K8_9RHOO</name>
<comment type="caution">
    <text evidence="17">The sequence shown here is derived from an EMBL/GenBank/DDBJ whole genome shotgun (WGS) entry which is preliminary data.</text>
</comment>
<reference evidence="17 18" key="1">
    <citation type="submission" date="2018-06" db="EMBL/GenBank/DDBJ databases">
        <title>Azoarcus communis strain SWub3 genome.</title>
        <authorList>
            <person name="Zorraquino Salvo V."/>
            <person name="Toubiana D."/>
            <person name="Blumwald E."/>
        </authorList>
    </citation>
    <scope>NUCLEOTIDE SEQUENCE [LARGE SCALE GENOMIC DNA]</scope>
    <source>
        <strain evidence="17 18">SWub3</strain>
    </source>
</reference>
<evidence type="ECO:0000256" key="13">
    <source>
        <dbReference type="ARBA" id="ARBA00023134"/>
    </source>
</evidence>
<feature type="binding site" evidence="16">
    <location>
        <begin position="8"/>
        <end position="15"/>
    </location>
    <ligand>
        <name>GTP</name>
        <dbReference type="ChEBI" id="CHEBI:37565"/>
    </ligand>
</feature>
<evidence type="ECO:0000256" key="15">
    <source>
        <dbReference type="PIRSR" id="PIRSR006135-1"/>
    </source>
</evidence>
<evidence type="ECO:0000256" key="8">
    <source>
        <dbReference type="ARBA" id="ARBA00022573"/>
    </source>
</evidence>
<evidence type="ECO:0000256" key="2">
    <source>
        <dbReference type="ARBA" id="ARBA00000711"/>
    </source>
</evidence>
<dbReference type="NCBIfam" id="NF004469">
    <property type="entry name" value="PRK05800.1"/>
    <property type="match status" value="1"/>
</dbReference>
<dbReference type="EMBL" id="QKOE01000001">
    <property type="protein sequence ID" value="PZA18502.1"/>
    <property type="molecule type" value="Genomic_DNA"/>
</dbReference>
<evidence type="ECO:0000313" key="17">
    <source>
        <dbReference type="EMBL" id="PZA18502.1"/>
    </source>
</evidence>
<dbReference type="OrthoDB" id="9788370at2"/>
<dbReference type="EC" id="2.7.7.62" evidence="14"/>
<protein>
    <recommendedName>
        <fullName evidence="14">Bifunctional adenosylcobalamin biosynthesis protein</fullName>
        <ecNumber evidence="14">2.7.1.156</ecNumber>
        <ecNumber evidence="14">2.7.7.62</ecNumber>
    </recommendedName>
</protein>
<feature type="binding site" evidence="16">
    <location>
        <position position="83"/>
    </location>
    <ligand>
        <name>GTP</name>
        <dbReference type="ChEBI" id="CHEBI:37565"/>
    </ligand>
</feature>
<keyword evidence="10 14" id="KW-0547">Nucleotide-binding</keyword>
<sequence>MTCELILGGARSGKSRFAEQSALESGLAVTVIATAEALDDEMQARIRRHQHDRPAGWHTIEAPRQLAAALRTHAAADRCLIVDCLTLWLTNLLLDGDPQTEVAPAAFHLDTPPALRAARDELLDTLPTLPGRILLVANEVGLGLVPETPLGRLFRDEAGRLNQIVATRCSRVVFVAAGLPLILKQG</sequence>
<dbReference type="CDD" id="cd00544">
    <property type="entry name" value="CobU"/>
    <property type="match status" value="1"/>
</dbReference>
<organism evidence="17 18">
    <name type="scientific">Parazoarcus communis SWub3 = DSM 12120</name>
    <dbReference type="NCBI Taxonomy" id="1121029"/>
    <lineage>
        <taxon>Bacteria</taxon>
        <taxon>Pseudomonadati</taxon>
        <taxon>Pseudomonadota</taxon>
        <taxon>Betaproteobacteria</taxon>
        <taxon>Rhodocyclales</taxon>
        <taxon>Zoogloeaceae</taxon>
        <taxon>Parazoarcus</taxon>
    </lineage>
</organism>
<dbReference type="GO" id="GO:0009236">
    <property type="term" value="P:cobalamin biosynthetic process"/>
    <property type="evidence" value="ECO:0007669"/>
    <property type="project" value="UniProtKB-UniRule"/>
</dbReference>
<dbReference type="PANTHER" id="PTHR34848:SF1">
    <property type="entry name" value="BIFUNCTIONAL ADENOSYLCOBALAMIN BIOSYNTHESIS PROTEIN COBU"/>
    <property type="match status" value="1"/>
</dbReference>
<comment type="pathway">
    <text evidence="6 14">Cofactor biosynthesis; adenosylcobalamin biosynthesis; adenosylcobalamin from cob(II)yrinate a,c-diamide: step 5/7.</text>
</comment>
<comment type="similarity">
    <text evidence="7 14">Belongs to the CobU/CobP family.</text>
</comment>
<dbReference type="SUPFAM" id="SSF52540">
    <property type="entry name" value="P-loop containing nucleoside triphosphate hydrolases"/>
    <property type="match status" value="1"/>
</dbReference>
<proteinExistence type="inferred from homology"/>
<dbReference type="InterPro" id="IPR003203">
    <property type="entry name" value="CobU/CobP"/>
</dbReference>
<dbReference type="InterPro" id="IPR027417">
    <property type="entry name" value="P-loop_NTPase"/>
</dbReference>
<dbReference type="PIRSF" id="PIRSF006135">
    <property type="entry name" value="CobU"/>
    <property type="match status" value="1"/>
</dbReference>
<keyword evidence="18" id="KW-1185">Reference proteome</keyword>
<dbReference type="GO" id="GO:0005524">
    <property type="term" value="F:ATP binding"/>
    <property type="evidence" value="ECO:0007669"/>
    <property type="project" value="UniProtKB-UniRule"/>
</dbReference>
<dbReference type="UniPathway" id="UPA00148">
    <property type="reaction ID" value="UER00236"/>
</dbReference>
<evidence type="ECO:0000256" key="16">
    <source>
        <dbReference type="PIRSR" id="PIRSR006135-2"/>
    </source>
</evidence>
<dbReference type="PANTHER" id="PTHR34848">
    <property type="match status" value="1"/>
</dbReference>
<evidence type="ECO:0000256" key="1">
    <source>
        <dbReference type="ARBA" id="ARBA00000312"/>
    </source>
</evidence>
<feature type="active site" description="GMP-histidine intermediate" evidence="15">
    <location>
        <position position="49"/>
    </location>
</feature>
<dbReference type="AlphaFoldDB" id="A0A323V0K8"/>
<dbReference type="Proteomes" id="UP000248259">
    <property type="component" value="Unassembled WGS sequence"/>
</dbReference>
<evidence type="ECO:0000256" key="7">
    <source>
        <dbReference type="ARBA" id="ARBA00007490"/>
    </source>
</evidence>
<dbReference type="GO" id="GO:0005525">
    <property type="term" value="F:GTP binding"/>
    <property type="evidence" value="ECO:0007669"/>
    <property type="project" value="UniProtKB-UniRule"/>
</dbReference>
<keyword evidence="12 14" id="KW-0067">ATP-binding</keyword>
<keyword evidence="9 14" id="KW-0808">Transferase</keyword>
<evidence type="ECO:0000256" key="6">
    <source>
        <dbReference type="ARBA" id="ARBA00005159"/>
    </source>
</evidence>
<evidence type="ECO:0000256" key="4">
    <source>
        <dbReference type="ARBA" id="ARBA00003889"/>
    </source>
</evidence>
<comment type="catalytic activity">
    <reaction evidence="2 14">
        <text>adenosylcob(III)inamide phosphate + GTP + H(+) = adenosylcob(III)inamide-GDP + diphosphate</text>
        <dbReference type="Rhea" id="RHEA:22712"/>
        <dbReference type="ChEBI" id="CHEBI:15378"/>
        <dbReference type="ChEBI" id="CHEBI:33019"/>
        <dbReference type="ChEBI" id="CHEBI:37565"/>
        <dbReference type="ChEBI" id="CHEBI:58502"/>
        <dbReference type="ChEBI" id="CHEBI:60487"/>
        <dbReference type="EC" id="2.7.7.62"/>
    </reaction>
</comment>
<evidence type="ECO:0000256" key="11">
    <source>
        <dbReference type="ARBA" id="ARBA00022777"/>
    </source>
</evidence>
<evidence type="ECO:0000256" key="3">
    <source>
        <dbReference type="ARBA" id="ARBA00001522"/>
    </source>
</evidence>
<comment type="pathway">
    <text evidence="5 14">Cofactor biosynthesis; adenosylcobalamin biosynthesis; adenosylcobalamin from cob(II)yrinate a,c-diamide: step 6/7.</text>
</comment>
<dbReference type="RefSeq" id="WP_110522801.1">
    <property type="nucleotide sequence ID" value="NZ_QKOE01000001.1"/>
</dbReference>
<evidence type="ECO:0000313" key="18">
    <source>
        <dbReference type="Proteomes" id="UP000248259"/>
    </source>
</evidence>
<dbReference type="EC" id="2.7.1.156" evidence="14"/>
<dbReference type="Gene3D" id="3.40.50.300">
    <property type="entry name" value="P-loop containing nucleotide triphosphate hydrolases"/>
    <property type="match status" value="1"/>
</dbReference>
<evidence type="ECO:0000256" key="10">
    <source>
        <dbReference type="ARBA" id="ARBA00022741"/>
    </source>
</evidence>
<keyword evidence="13 14" id="KW-0342">GTP-binding</keyword>
<evidence type="ECO:0000256" key="9">
    <source>
        <dbReference type="ARBA" id="ARBA00022679"/>
    </source>
</evidence>
<keyword evidence="11 14" id="KW-0418">Kinase</keyword>
<evidence type="ECO:0000256" key="5">
    <source>
        <dbReference type="ARBA" id="ARBA00004692"/>
    </source>
</evidence>
<comment type="catalytic activity">
    <reaction evidence="3">
        <text>adenosylcob(III)inamide + GTP = adenosylcob(III)inamide phosphate + GDP + H(+)</text>
        <dbReference type="Rhea" id="RHEA:15765"/>
        <dbReference type="ChEBI" id="CHEBI:2480"/>
        <dbReference type="ChEBI" id="CHEBI:15378"/>
        <dbReference type="ChEBI" id="CHEBI:37565"/>
        <dbReference type="ChEBI" id="CHEBI:58189"/>
        <dbReference type="ChEBI" id="CHEBI:58502"/>
        <dbReference type="EC" id="2.7.1.156"/>
    </reaction>
</comment>